<name>A0A6A0A943_HAELA</name>
<dbReference type="EMBL" id="BLLF01004258">
    <property type="protein sequence ID" value="GFH29249.1"/>
    <property type="molecule type" value="Genomic_DNA"/>
</dbReference>
<accession>A0A6A0A943</accession>
<dbReference type="GO" id="GO:1990573">
    <property type="term" value="P:potassium ion import across plasma membrane"/>
    <property type="evidence" value="ECO:0007669"/>
    <property type="project" value="TreeGrafter"/>
</dbReference>
<evidence type="ECO:0000313" key="3">
    <source>
        <dbReference type="EMBL" id="GFH29249.1"/>
    </source>
</evidence>
<dbReference type="GO" id="GO:0016887">
    <property type="term" value="F:ATP hydrolysis activity"/>
    <property type="evidence" value="ECO:0007669"/>
    <property type="project" value="InterPro"/>
</dbReference>
<gene>
    <name evidence="3" type="ORF">HaLaN_27882</name>
</gene>
<proteinExistence type="predicted"/>
<dbReference type="InterPro" id="IPR050510">
    <property type="entry name" value="Cation_transp_ATPase_P-type"/>
</dbReference>
<dbReference type="Proteomes" id="UP000485058">
    <property type="component" value="Unassembled WGS sequence"/>
</dbReference>
<dbReference type="InterPro" id="IPR001757">
    <property type="entry name" value="P_typ_ATPase"/>
</dbReference>
<keyword evidence="4" id="KW-1185">Reference proteome</keyword>
<dbReference type="GO" id="GO:0005886">
    <property type="term" value="C:plasma membrane"/>
    <property type="evidence" value="ECO:0007669"/>
    <property type="project" value="UniProtKB-SubCell"/>
</dbReference>
<sequence>MYVGIITLKTQREVAVELGIEEEQVPYEHPLVGAVVVNGAKLREIPEGDITTWDAILDHEEVVFARTTPQQKLQIVEHLQRRGEIVAVTGDGVNDSPALAKAQIGVAMGIGGSDVAREAADIILLDDEAIQSGSGRSLNVMSYGAGRTGFADPHDAGAVPLASDVLGRMSLGRSSQGFDANGRMVTR</sequence>
<dbReference type="GO" id="GO:0005524">
    <property type="term" value="F:ATP binding"/>
    <property type="evidence" value="ECO:0007669"/>
    <property type="project" value="InterPro"/>
</dbReference>
<reference evidence="3 4" key="1">
    <citation type="submission" date="2020-02" db="EMBL/GenBank/DDBJ databases">
        <title>Draft genome sequence of Haematococcus lacustris strain NIES-144.</title>
        <authorList>
            <person name="Morimoto D."/>
            <person name="Nakagawa S."/>
            <person name="Yoshida T."/>
            <person name="Sawayama S."/>
        </authorList>
    </citation>
    <scope>NUCLEOTIDE SEQUENCE [LARGE SCALE GENOMIC DNA]</scope>
    <source>
        <strain evidence="3 4">NIES-144</strain>
    </source>
</reference>
<evidence type="ECO:0000256" key="1">
    <source>
        <dbReference type="ARBA" id="ARBA00004651"/>
    </source>
</evidence>
<dbReference type="GO" id="GO:0006883">
    <property type="term" value="P:intracellular sodium ion homeostasis"/>
    <property type="evidence" value="ECO:0007669"/>
    <property type="project" value="TreeGrafter"/>
</dbReference>
<comment type="caution">
    <text evidence="3">The sequence shown here is derived from an EMBL/GenBank/DDBJ whole genome shotgun (WGS) entry which is preliminary data.</text>
</comment>
<dbReference type="PANTHER" id="PTHR43294:SF21">
    <property type="entry name" value="CATION TRANSPORTING ATPASE"/>
    <property type="match status" value="1"/>
</dbReference>
<dbReference type="GO" id="GO:0030007">
    <property type="term" value="P:intracellular potassium ion homeostasis"/>
    <property type="evidence" value="ECO:0007669"/>
    <property type="project" value="TreeGrafter"/>
</dbReference>
<dbReference type="NCBIfam" id="TIGR01494">
    <property type="entry name" value="ATPase_P-type"/>
    <property type="match status" value="1"/>
</dbReference>
<organism evidence="3 4">
    <name type="scientific">Haematococcus lacustris</name>
    <name type="common">Green alga</name>
    <name type="synonym">Haematococcus pluvialis</name>
    <dbReference type="NCBI Taxonomy" id="44745"/>
    <lineage>
        <taxon>Eukaryota</taxon>
        <taxon>Viridiplantae</taxon>
        <taxon>Chlorophyta</taxon>
        <taxon>core chlorophytes</taxon>
        <taxon>Chlorophyceae</taxon>
        <taxon>CS clade</taxon>
        <taxon>Chlamydomonadales</taxon>
        <taxon>Haematococcaceae</taxon>
        <taxon>Haematococcus</taxon>
    </lineage>
</organism>
<dbReference type="GO" id="GO:0005391">
    <property type="term" value="F:P-type sodium:potassium-exchanging transporter activity"/>
    <property type="evidence" value="ECO:0007669"/>
    <property type="project" value="TreeGrafter"/>
</dbReference>
<dbReference type="AlphaFoldDB" id="A0A6A0A943"/>
<comment type="subcellular location">
    <subcellularLocation>
        <location evidence="1">Cell membrane</location>
        <topology evidence="1">Multi-pass membrane protein</topology>
    </subcellularLocation>
</comment>
<evidence type="ECO:0000256" key="2">
    <source>
        <dbReference type="ARBA" id="ARBA00022475"/>
    </source>
</evidence>
<dbReference type="SUPFAM" id="SSF56784">
    <property type="entry name" value="HAD-like"/>
    <property type="match status" value="1"/>
</dbReference>
<evidence type="ECO:0000313" key="4">
    <source>
        <dbReference type="Proteomes" id="UP000485058"/>
    </source>
</evidence>
<dbReference type="InterPro" id="IPR023214">
    <property type="entry name" value="HAD_sf"/>
</dbReference>
<dbReference type="InterPro" id="IPR036412">
    <property type="entry name" value="HAD-like_sf"/>
</dbReference>
<protein>
    <submittedName>
        <fullName evidence="3">Cation_ATPase_N domain-containing protein</fullName>
    </submittedName>
</protein>
<dbReference type="PRINTS" id="PR00119">
    <property type="entry name" value="CATATPASE"/>
</dbReference>
<dbReference type="GO" id="GO:1902600">
    <property type="term" value="P:proton transmembrane transport"/>
    <property type="evidence" value="ECO:0007669"/>
    <property type="project" value="TreeGrafter"/>
</dbReference>
<dbReference type="PRINTS" id="PR00120">
    <property type="entry name" value="HATPASE"/>
</dbReference>
<dbReference type="Gene3D" id="3.40.50.1000">
    <property type="entry name" value="HAD superfamily/HAD-like"/>
    <property type="match status" value="1"/>
</dbReference>
<keyword evidence="2" id="KW-1003">Cell membrane</keyword>
<keyword evidence="2" id="KW-0472">Membrane</keyword>
<dbReference type="GO" id="GO:0036376">
    <property type="term" value="P:sodium ion export across plasma membrane"/>
    <property type="evidence" value="ECO:0007669"/>
    <property type="project" value="TreeGrafter"/>
</dbReference>
<dbReference type="PANTHER" id="PTHR43294">
    <property type="entry name" value="SODIUM/POTASSIUM-TRANSPORTING ATPASE SUBUNIT ALPHA"/>
    <property type="match status" value="1"/>
</dbReference>
<dbReference type="Pfam" id="PF00702">
    <property type="entry name" value="Hydrolase"/>
    <property type="match status" value="1"/>
</dbReference>